<dbReference type="PANTHER" id="PTHR45138:SF9">
    <property type="entry name" value="DIGUANYLATE CYCLASE DGCM-RELATED"/>
    <property type="match status" value="1"/>
</dbReference>
<dbReference type="SUPFAM" id="SSF63829">
    <property type="entry name" value="Calcium-dependent phosphotriesterase"/>
    <property type="match status" value="2"/>
</dbReference>
<dbReference type="AlphaFoldDB" id="A0A8J7Q030"/>
<feature type="transmembrane region" description="Helical" evidence="3">
    <location>
        <begin position="747"/>
        <end position="769"/>
    </location>
</feature>
<dbReference type="SMART" id="SM00267">
    <property type="entry name" value="GGDEF"/>
    <property type="match status" value="1"/>
</dbReference>
<dbReference type="Proteomes" id="UP000664417">
    <property type="component" value="Unassembled WGS sequence"/>
</dbReference>
<dbReference type="PANTHER" id="PTHR45138">
    <property type="entry name" value="REGULATORY COMPONENTS OF SENSORY TRANSDUCTION SYSTEM"/>
    <property type="match status" value="1"/>
</dbReference>
<dbReference type="Pfam" id="PF07495">
    <property type="entry name" value="Y_Y_Y"/>
    <property type="match status" value="1"/>
</dbReference>
<dbReference type="InterPro" id="IPR011123">
    <property type="entry name" value="Y_Y_Y"/>
</dbReference>
<dbReference type="NCBIfam" id="TIGR00254">
    <property type="entry name" value="GGDEF"/>
    <property type="match status" value="1"/>
</dbReference>
<dbReference type="Pfam" id="PF00990">
    <property type="entry name" value="GGDEF"/>
    <property type="match status" value="1"/>
</dbReference>
<accession>A0A8J7Q030</accession>
<dbReference type="InterPro" id="IPR000160">
    <property type="entry name" value="GGDEF_dom"/>
</dbReference>
<reference evidence="5" key="1">
    <citation type="submission" date="2021-03" db="EMBL/GenBank/DDBJ databases">
        <authorList>
            <person name="Wang G."/>
        </authorList>
    </citation>
    <scope>NUCLEOTIDE SEQUENCE</scope>
    <source>
        <strain evidence="5">KCTC 12899</strain>
    </source>
</reference>
<dbReference type="Gene3D" id="3.30.70.270">
    <property type="match status" value="1"/>
</dbReference>
<dbReference type="CDD" id="cd01949">
    <property type="entry name" value="GGDEF"/>
    <property type="match status" value="1"/>
</dbReference>
<sequence length="1011" mass="112701">MLKRICTTDKVLVTKGFAAACSDVLRGLALLGLVLLGGSASLVAQRFNFTTYGTSQGLPQSQVYCIHQDRAGYLWVGTLSGLARFNGREWRVFDQSDGLVRNHITAIAEDEQGVLWFGSSGGGVVRFDGAGFSSYGDHPVVGQGVITALLAQGSGRVWVGGRQGLALISGEEVVSFASDNLLPSRHVTALFPVGDDRILVATSAGTVLVDRLSRTGSPFASDLGEVAPVRVILADPVDSDTYFVGGDHGLMVYRRHPDNHSLTPLLEEPVPITHGAVDQRGTLWFATRGHGLLQLTRTDWGKGLPGRWITRANGLSHDVLHALGADREGNLWIGTDFGLNKLSPSPFLVYREQHGLPDDFVRALYEDRDGVVWVGTRDGVAAVKQGRLTRPLPEDKLHDRAVYSIGQQNDGTMVLGTRGWLVTFDAASGRLNQQSVSDNLQAVRAIHRDPDGRLWLGGDGIGFLKDGVPEVWTRFPVLQESLVMDIASDDRGRLWMATRNRGLFIYDARADHLKNHVSPFTTALWSLSPDERGGMWVGSNGQGAFYHNGTGFKAYDQSNGLSDAYVWFVFSDAAGAVWFGHNRGVDRLYRDTWRHYTTADGLAENEMSVSAVLEDRDGNLWMGSGLGLTSYHPGQEPAHLAEPRLHLEEVAYFHEGGWFPLAEGDRPEPGNSHLRFRFIGISFRNTGLLRYRFRLVGFDADWTPETQITTARYSGLPPGDYQFEVQVRRGEGDWSDSAVFGLSIPPFFYQTLWFKTGTVLLALLLMGFIHRARMVRVKNHNKLLEEIVAQRTREVAAKNQQLQQLALLDPLTKLHNRRFFDELMPLEEQKLQRQVFADKSGDSLHRFGFMLIDIDHFCRFNQLHGRDLGDEVLKQFAEFLHQIVRSSDVVVRWQNDAFFIFFKDLHQGLLANLAERLLEMVREHPFTDRGVSCTCSIGYSYYPVMAGEELLGWQEMVTLTEQALRMAKQGGRNRAQGIGLNPELPPDHIRQWIREDLHTALDAGALTLLME</sequence>
<dbReference type="InterPro" id="IPR015943">
    <property type="entry name" value="WD40/YVTN_repeat-like_dom_sf"/>
</dbReference>
<protein>
    <recommendedName>
        <fullName evidence="1">diguanylate cyclase</fullName>
        <ecNumber evidence="1">2.7.7.65</ecNumber>
    </recommendedName>
</protein>
<dbReference type="EMBL" id="JAFREP010000001">
    <property type="protein sequence ID" value="MBO1316899.1"/>
    <property type="molecule type" value="Genomic_DNA"/>
</dbReference>
<dbReference type="SUPFAM" id="SSF55073">
    <property type="entry name" value="Nucleotide cyclase"/>
    <property type="match status" value="1"/>
</dbReference>
<evidence type="ECO:0000256" key="2">
    <source>
        <dbReference type="ARBA" id="ARBA00034247"/>
    </source>
</evidence>
<comment type="catalytic activity">
    <reaction evidence="2">
        <text>2 GTP = 3',3'-c-di-GMP + 2 diphosphate</text>
        <dbReference type="Rhea" id="RHEA:24898"/>
        <dbReference type="ChEBI" id="CHEBI:33019"/>
        <dbReference type="ChEBI" id="CHEBI:37565"/>
        <dbReference type="ChEBI" id="CHEBI:58805"/>
        <dbReference type="EC" id="2.7.7.65"/>
    </reaction>
</comment>
<keyword evidence="3" id="KW-1133">Transmembrane helix</keyword>
<dbReference type="Pfam" id="PF07494">
    <property type="entry name" value="Reg_prop"/>
    <property type="match status" value="5"/>
</dbReference>
<dbReference type="PROSITE" id="PS50887">
    <property type="entry name" value="GGDEF"/>
    <property type="match status" value="1"/>
</dbReference>
<dbReference type="EC" id="2.7.7.65" evidence="1"/>
<dbReference type="Gene3D" id="2.60.40.10">
    <property type="entry name" value="Immunoglobulins"/>
    <property type="match status" value="1"/>
</dbReference>
<evidence type="ECO:0000313" key="6">
    <source>
        <dbReference type="Proteomes" id="UP000664417"/>
    </source>
</evidence>
<feature type="domain" description="GGDEF" evidence="4">
    <location>
        <begin position="845"/>
        <end position="980"/>
    </location>
</feature>
<dbReference type="InterPro" id="IPR050469">
    <property type="entry name" value="Diguanylate_Cyclase"/>
</dbReference>
<evidence type="ECO:0000256" key="3">
    <source>
        <dbReference type="SAM" id="Phobius"/>
    </source>
</evidence>
<dbReference type="InterPro" id="IPR036322">
    <property type="entry name" value="WD40_repeat_dom_sf"/>
</dbReference>
<evidence type="ECO:0000256" key="1">
    <source>
        <dbReference type="ARBA" id="ARBA00012528"/>
    </source>
</evidence>
<comment type="caution">
    <text evidence="5">The sequence shown here is derived from an EMBL/GenBank/DDBJ whole genome shotgun (WGS) entry which is preliminary data.</text>
</comment>
<dbReference type="InterPro" id="IPR011110">
    <property type="entry name" value="Reg_prop"/>
</dbReference>
<dbReference type="InterPro" id="IPR029787">
    <property type="entry name" value="Nucleotide_cyclase"/>
</dbReference>
<dbReference type="InterPro" id="IPR043128">
    <property type="entry name" value="Rev_trsase/Diguanyl_cyclase"/>
</dbReference>
<organism evidence="5 6">
    <name type="scientific">Acanthopleuribacter pedis</name>
    <dbReference type="NCBI Taxonomy" id="442870"/>
    <lineage>
        <taxon>Bacteria</taxon>
        <taxon>Pseudomonadati</taxon>
        <taxon>Acidobacteriota</taxon>
        <taxon>Holophagae</taxon>
        <taxon>Acanthopleuribacterales</taxon>
        <taxon>Acanthopleuribacteraceae</taxon>
        <taxon>Acanthopleuribacter</taxon>
    </lineage>
</organism>
<dbReference type="RefSeq" id="WP_207856136.1">
    <property type="nucleotide sequence ID" value="NZ_JAFREP010000001.1"/>
</dbReference>
<dbReference type="InterPro" id="IPR013783">
    <property type="entry name" value="Ig-like_fold"/>
</dbReference>
<evidence type="ECO:0000259" key="4">
    <source>
        <dbReference type="PROSITE" id="PS50887"/>
    </source>
</evidence>
<gene>
    <name evidence="5" type="ORF">J3U88_00405</name>
</gene>
<evidence type="ECO:0000313" key="5">
    <source>
        <dbReference type="EMBL" id="MBO1316899.1"/>
    </source>
</evidence>
<keyword evidence="6" id="KW-1185">Reference proteome</keyword>
<dbReference type="GO" id="GO:0052621">
    <property type="term" value="F:diguanylate cyclase activity"/>
    <property type="evidence" value="ECO:0007669"/>
    <property type="project" value="UniProtKB-EC"/>
</dbReference>
<name>A0A8J7Q030_9BACT</name>
<dbReference type="SUPFAM" id="SSF50978">
    <property type="entry name" value="WD40 repeat-like"/>
    <property type="match status" value="1"/>
</dbReference>
<keyword evidence="3" id="KW-0812">Transmembrane</keyword>
<keyword evidence="3" id="KW-0472">Membrane</keyword>
<dbReference type="Gene3D" id="2.130.10.10">
    <property type="entry name" value="YVTN repeat-like/Quinoprotein amine dehydrogenase"/>
    <property type="match status" value="4"/>
</dbReference>
<proteinExistence type="predicted"/>